<dbReference type="OrthoDB" id="680421at2"/>
<feature type="domain" description="Cyclic nucleotide-binding" evidence="1">
    <location>
        <begin position="34"/>
        <end position="118"/>
    </location>
</feature>
<dbReference type="InterPro" id="IPR018490">
    <property type="entry name" value="cNMP-bd_dom_sf"/>
</dbReference>
<dbReference type="Gene3D" id="2.60.120.10">
    <property type="entry name" value="Jelly Rolls"/>
    <property type="match status" value="1"/>
</dbReference>
<name>A0A504J8M4_9FLAO</name>
<evidence type="ECO:0000313" key="3">
    <source>
        <dbReference type="Proteomes" id="UP000315540"/>
    </source>
</evidence>
<sequence length="190" mass="22368">MEDNILQQKLELLKKKNEKAYLEFTSSFEVGSSKKGELLIPIDKICTKLYILKSGVAKQFRYKEDGSEYISWFNFEGDMMTSHISFVSQKPSIEGIKIIEDSEYTFVPRDVCYELSEKYHAVETFFREILEMYSQAAEERLYFLQALSAKQKYDYILKNMPHLLQRVPQKELSSFLGITRETLSRIRKHS</sequence>
<reference evidence="2 3" key="1">
    <citation type="submission" date="2019-06" db="EMBL/GenBank/DDBJ databases">
        <authorList>
            <person name="Meng X."/>
        </authorList>
    </citation>
    <scope>NUCLEOTIDE SEQUENCE [LARGE SCALE GENOMIC DNA]</scope>
    <source>
        <strain evidence="2 3">M625</strain>
    </source>
</reference>
<evidence type="ECO:0000259" key="1">
    <source>
        <dbReference type="Pfam" id="PF00027"/>
    </source>
</evidence>
<keyword evidence="3" id="KW-1185">Reference proteome</keyword>
<organism evidence="2 3">
    <name type="scientific">Aquimarina algicola</name>
    <dbReference type="NCBI Taxonomy" id="2589995"/>
    <lineage>
        <taxon>Bacteria</taxon>
        <taxon>Pseudomonadati</taxon>
        <taxon>Bacteroidota</taxon>
        <taxon>Flavobacteriia</taxon>
        <taxon>Flavobacteriales</taxon>
        <taxon>Flavobacteriaceae</taxon>
        <taxon>Aquimarina</taxon>
    </lineage>
</organism>
<dbReference type="RefSeq" id="WP_140590691.1">
    <property type="nucleotide sequence ID" value="NZ_VFWZ01000002.1"/>
</dbReference>
<dbReference type="AlphaFoldDB" id="A0A504J8M4"/>
<protein>
    <submittedName>
        <fullName evidence="2">Crp/Fnr family transcriptional regulator</fullName>
    </submittedName>
</protein>
<dbReference type="Proteomes" id="UP000315540">
    <property type="component" value="Unassembled WGS sequence"/>
</dbReference>
<evidence type="ECO:0000313" key="2">
    <source>
        <dbReference type="EMBL" id="TPN86934.1"/>
    </source>
</evidence>
<dbReference type="InterPro" id="IPR000595">
    <property type="entry name" value="cNMP-bd_dom"/>
</dbReference>
<dbReference type="SUPFAM" id="SSF51206">
    <property type="entry name" value="cAMP-binding domain-like"/>
    <property type="match status" value="1"/>
</dbReference>
<proteinExistence type="predicted"/>
<dbReference type="Pfam" id="PF00027">
    <property type="entry name" value="cNMP_binding"/>
    <property type="match status" value="1"/>
</dbReference>
<dbReference type="InterPro" id="IPR014710">
    <property type="entry name" value="RmlC-like_jellyroll"/>
</dbReference>
<gene>
    <name evidence="2" type="ORF">FHK87_04845</name>
</gene>
<dbReference type="EMBL" id="VFWZ01000002">
    <property type="protein sequence ID" value="TPN86934.1"/>
    <property type="molecule type" value="Genomic_DNA"/>
</dbReference>
<accession>A0A504J8M4</accession>
<comment type="caution">
    <text evidence="2">The sequence shown here is derived from an EMBL/GenBank/DDBJ whole genome shotgun (WGS) entry which is preliminary data.</text>
</comment>